<feature type="transmembrane region" description="Helical" evidence="10">
    <location>
        <begin position="354"/>
        <end position="376"/>
    </location>
</feature>
<sequence length="446" mass="48927">MDQLFAKAPIKKVYFKLALPVVLGMITTMIYNLADTMFVAKTGDTRLVAAVTIGAPLLNFLMAVSDIFGLGGSSVISRLFGEKRYNLSKRASSFSIYWGIISGLFLTAILLIFERPILYALGARSTTYADSADFYRVISIGAVFIVLSLIPQNLIRTEGLAIQAMIASMLGTILAIILDPIFLFILKMGATGVGIANILGYAFTDLLLVYFTVKKATYINLNPKLMKIDKKLVKDIISIGIPSSVTNFAQSFGMALLNSSLAIYGANKIAAMGITQKIYNIVILVIVGFTFGSQPLIGYNYGAKNWKRLRDILRFDMLVQVIYAVIAGGLLIVFSKPITALFMNQNNIVSSASYMLIACLVTTPLVGIILVYTTVFQSVGNAWAAFIMAISRQGVIYFIAIEIMKYMLGYHGIVWAQAVTDVVTCLIGYLIFRYSLDLKDKIKDDN</sequence>
<keyword evidence="12" id="KW-1185">Reference proteome</keyword>
<dbReference type="AlphaFoldDB" id="A0A0R1U8Z5"/>
<dbReference type="Pfam" id="PF01554">
    <property type="entry name" value="MatE"/>
    <property type="match status" value="2"/>
</dbReference>
<dbReference type="GO" id="GO:0042910">
    <property type="term" value="F:xenobiotic transmembrane transporter activity"/>
    <property type="evidence" value="ECO:0007669"/>
    <property type="project" value="InterPro"/>
</dbReference>
<feature type="transmembrane region" description="Helical" evidence="10">
    <location>
        <begin position="193"/>
        <end position="213"/>
    </location>
</feature>
<evidence type="ECO:0000256" key="4">
    <source>
        <dbReference type="ARBA" id="ARBA00022448"/>
    </source>
</evidence>
<keyword evidence="7 10" id="KW-1133">Transmembrane helix</keyword>
<evidence type="ECO:0000256" key="8">
    <source>
        <dbReference type="ARBA" id="ARBA00023136"/>
    </source>
</evidence>
<keyword evidence="4" id="KW-0813">Transport</keyword>
<name>A0A0R1U8Z5_9LACO</name>
<dbReference type="GO" id="GO:0046677">
    <property type="term" value="P:response to antibiotic"/>
    <property type="evidence" value="ECO:0007669"/>
    <property type="project" value="UniProtKB-KW"/>
</dbReference>
<keyword evidence="5" id="KW-1003">Cell membrane</keyword>
<feature type="transmembrane region" description="Helical" evidence="10">
    <location>
        <begin position="134"/>
        <end position="154"/>
    </location>
</feature>
<evidence type="ECO:0000313" key="12">
    <source>
        <dbReference type="Proteomes" id="UP000051036"/>
    </source>
</evidence>
<feature type="transmembrane region" description="Helical" evidence="10">
    <location>
        <begin position="317"/>
        <end position="334"/>
    </location>
</feature>
<evidence type="ECO:0000256" key="7">
    <source>
        <dbReference type="ARBA" id="ARBA00022989"/>
    </source>
</evidence>
<dbReference type="InterPro" id="IPR051327">
    <property type="entry name" value="MATE_MepA_subfamily"/>
</dbReference>
<feature type="transmembrane region" description="Helical" evidence="10">
    <location>
        <begin position="413"/>
        <end position="432"/>
    </location>
</feature>
<dbReference type="Proteomes" id="UP000051036">
    <property type="component" value="Unassembled WGS sequence"/>
</dbReference>
<evidence type="ECO:0000256" key="1">
    <source>
        <dbReference type="ARBA" id="ARBA00004651"/>
    </source>
</evidence>
<evidence type="ECO:0000256" key="6">
    <source>
        <dbReference type="ARBA" id="ARBA00022692"/>
    </source>
</evidence>
<dbReference type="OrthoDB" id="9811110at2"/>
<feature type="transmembrane region" description="Helical" evidence="10">
    <location>
        <begin position="96"/>
        <end position="113"/>
    </location>
</feature>
<evidence type="ECO:0000256" key="5">
    <source>
        <dbReference type="ARBA" id="ARBA00022475"/>
    </source>
</evidence>
<dbReference type="InterPro" id="IPR045070">
    <property type="entry name" value="MATE_MepA-like"/>
</dbReference>
<keyword evidence="9" id="KW-0046">Antibiotic resistance</keyword>
<dbReference type="PATRIC" id="fig|1423763.3.peg.533"/>
<feature type="transmembrane region" description="Helical" evidence="10">
    <location>
        <begin position="160"/>
        <end position="186"/>
    </location>
</feature>
<feature type="transmembrane region" description="Helical" evidence="10">
    <location>
        <begin position="46"/>
        <end position="76"/>
    </location>
</feature>
<accession>A0A0R1U8Z5</accession>
<dbReference type="PIRSF" id="PIRSF006603">
    <property type="entry name" value="DinF"/>
    <property type="match status" value="1"/>
</dbReference>
<feature type="transmembrane region" description="Helical" evidence="10">
    <location>
        <begin position="13"/>
        <end position="34"/>
    </location>
</feature>
<dbReference type="GO" id="GO:0005886">
    <property type="term" value="C:plasma membrane"/>
    <property type="evidence" value="ECO:0007669"/>
    <property type="project" value="UniProtKB-SubCell"/>
</dbReference>
<comment type="caution">
    <text evidence="11">The sequence shown here is derived from an EMBL/GenBank/DDBJ whole genome shotgun (WGS) entry which is preliminary data.</text>
</comment>
<dbReference type="STRING" id="1423763.FC46_GL000529"/>
<dbReference type="InterPro" id="IPR048279">
    <property type="entry name" value="MdtK-like"/>
</dbReference>
<gene>
    <name evidence="11" type="ORF">FC46_GL000529</name>
</gene>
<reference evidence="11 12" key="1">
    <citation type="journal article" date="2015" name="Genome Announc.">
        <title>Expanding the biotechnology potential of lactobacilli through comparative genomics of 213 strains and associated genera.</title>
        <authorList>
            <person name="Sun Z."/>
            <person name="Harris H.M."/>
            <person name="McCann A."/>
            <person name="Guo C."/>
            <person name="Argimon S."/>
            <person name="Zhang W."/>
            <person name="Yang X."/>
            <person name="Jeffery I.B."/>
            <person name="Cooney J.C."/>
            <person name="Kagawa T.F."/>
            <person name="Liu W."/>
            <person name="Song Y."/>
            <person name="Salvetti E."/>
            <person name="Wrobel A."/>
            <person name="Rasinkangas P."/>
            <person name="Parkhill J."/>
            <person name="Rea M.C."/>
            <person name="O'Sullivan O."/>
            <person name="Ritari J."/>
            <person name="Douillard F.P."/>
            <person name="Paul Ross R."/>
            <person name="Yang R."/>
            <person name="Briner A.E."/>
            <person name="Felis G.E."/>
            <person name="de Vos W.M."/>
            <person name="Barrangou R."/>
            <person name="Klaenhammer T.R."/>
            <person name="Caufield P.W."/>
            <person name="Cui Y."/>
            <person name="Zhang H."/>
            <person name="O'Toole P.W."/>
        </authorList>
    </citation>
    <scope>NUCLEOTIDE SEQUENCE [LARGE SCALE GENOMIC DNA]</scope>
    <source>
        <strain evidence="11 12">DSM 16043</strain>
    </source>
</reference>
<comment type="subcellular location">
    <subcellularLocation>
        <location evidence="1">Cell membrane</location>
        <topology evidence="1">Multi-pass membrane protein</topology>
    </subcellularLocation>
</comment>
<feature type="transmembrane region" description="Helical" evidence="10">
    <location>
        <begin position="278"/>
        <end position="297"/>
    </location>
</feature>
<dbReference type="PANTHER" id="PTHR43823:SF3">
    <property type="entry name" value="MULTIDRUG EXPORT PROTEIN MEPA"/>
    <property type="match status" value="1"/>
</dbReference>
<dbReference type="RefSeq" id="WP_057798872.1">
    <property type="nucleotide sequence ID" value="NZ_AZFM01000018.1"/>
</dbReference>
<evidence type="ECO:0000256" key="3">
    <source>
        <dbReference type="ARBA" id="ARBA00022106"/>
    </source>
</evidence>
<protein>
    <recommendedName>
        <fullName evidence="3">Multidrug export protein MepA</fullName>
    </recommendedName>
</protein>
<dbReference type="NCBIfam" id="TIGR00797">
    <property type="entry name" value="matE"/>
    <property type="match status" value="1"/>
</dbReference>
<evidence type="ECO:0000256" key="10">
    <source>
        <dbReference type="SAM" id="Phobius"/>
    </source>
</evidence>
<evidence type="ECO:0000313" key="11">
    <source>
        <dbReference type="EMBL" id="KRL89798.1"/>
    </source>
</evidence>
<keyword evidence="8 10" id="KW-0472">Membrane</keyword>
<dbReference type="GO" id="GO:0015297">
    <property type="term" value="F:antiporter activity"/>
    <property type="evidence" value="ECO:0007669"/>
    <property type="project" value="InterPro"/>
</dbReference>
<keyword evidence="6 10" id="KW-0812">Transmembrane</keyword>
<dbReference type="CDD" id="cd13143">
    <property type="entry name" value="MATE_MepA_like"/>
    <property type="match status" value="1"/>
</dbReference>
<evidence type="ECO:0000256" key="2">
    <source>
        <dbReference type="ARBA" id="ARBA00008417"/>
    </source>
</evidence>
<dbReference type="EMBL" id="AZFM01000018">
    <property type="protein sequence ID" value="KRL89798.1"/>
    <property type="molecule type" value="Genomic_DNA"/>
</dbReference>
<comment type="similarity">
    <text evidence="2">Belongs to the multi antimicrobial extrusion (MATE) (TC 2.A.66.1) family. MepA subfamily.</text>
</comment>
<organism evidence="11 12">
    <name type="scientific">Lactobacillus kalixensis DSM 16043</name>
    <dbReference type="NCBI Taxonomy" id="1423763"/>
    <lineage>
        <taxon>Bacteria</taxon>
        <taxon>Bacillati</taxon>
        <taxon>Bacillota</taxon>
        <taxon>Bacilli</taxon>
        <taxon>Lactobacillales</taxon>
        <taxon>Lactobacillaceae</taxon>
        <taxon>Lactobacillus</taxon>
    </lineage>
</organism>
<feature type="transmembrane region" description="Helical" evidence="10">
    <location>
        <begin position="382"/>
        <end position="401"/>
    </location>
</feature>
<proteinExistence type="inferred from homology"/>
<dbReference type="PANTHER" id="PTHR43823">
    <property type="entry name" value="SPORULATION PROTEIN YKVU"/>
    <property type="match status" value="1"/>
</dbReference>
<dbReference type="InterPro" id="IPR002528">
    <property type="entry name" value="MATE_fam"/>
</dbReference>
<evidence type="ECO:0000256" key="9">
    <source>
        <dbReference type="ARBA" id="ARBA00023251"/>
    </source>
</evidence>